<dbReference type="Proteomes" id="UP000079169">
    <property type="component" value="Unplaced"/>
</dbReference>
<feature type="transmembrane region" description="Helical" evidence="1">
    <location>
        <begin position="42"/>
        <end position="64"/>
    </location>
</feature>
<evidence type="ECO:0000256" key="1">
    <source>
        <dbReference type="SAM" id="Phobius"/>
    </source>
</evidence>
<accession>A0A3Q0J2Y3</accession>
<keyword evidence="1" id="KW-1133">Transmembrane helix</keyword>
<dbReference type="GeneID" id="103513962"/>
<keyword evidence="2" id="KW-1185">Reference proteome</keyword>
<organism evidence="2 3">
    <name type="scientific">Diaphorina citri</name>
    <name type="common">Asian citrus psyllid</name>
    <dbReference type="NCBI Taxonomy" id="121845"/>
    <lineage>
        <taxon>Eukaryota</taxon>
        <taxon>Metazoa</taxon>
        <taxon>Ecdysozoa</taxon>
        <taxon>Arthropoda</taxon>
        <taxon>Hexapoda</taxon>
        <taxon>Insecta</taxon>
        <taxon>Pterygota</taxon>
        <taxon>Neoptera</taxon>
        <taxon>Paraneoptera</taxon>
        <taxon>Hemiptera</taxon>
        <taxon>Sternorrhyncha</taxon>
        <taxon>Psylloidea</taxon>
        <taxon>Psyllidae</taxon>
        <taxon>Diaphorininae</taxon>
        <taxon>Diaphorina</taxon>
    </lineage>
</organism>
<dbReference type="PaxDb" id="121845-A0A3Q0J2Y3"/>
<gene>
    <name evidence="3" type="primary">LOC103513962</name>
</gene>
<evidence type="ECO:0000313" key="2">
    <source>
        <dbReference type="Proteomes" id="UP000079169"/>
    </source>
</evidence>
<dbReference type="RefSeq" id="XP_026682847.1">
    <property type="nucleotide sequence ID" value="XM_026827046.1"/>
</dbReference>
<dbReference type="KEGG" id="dci:103513962"/>
<sequence length="114" mass="12600">MEIRESGHNTAEGLAILAIGLAFSVIYTAVVFIIAGEVFGDMFWIVGGLLTVASPYTAVVFIIAGEVFGGMFWIVGGLLTVGIYVYMWLVVYSYYQLLREEADRGPYSKPAYRR</sequence>
<keyword evidence="1" id="KW-0812">Transmembrane</keyword>
<feature type="transmembrane region" description="Helical" evidence="1">
    <location>
        <begin position="14"/>
        <end position="35"/>
    </location>
</feature>
<evidence type="ECO:0000313" key="3">
    <source>
        <dbReference type="RefSeq" id="XP_026682847.1"/>
    </source>
</evidence>
<protein>
    <submittedName>
        <fullName evidence="3">Uncharacterized protein LOC103513962</fullName>
    </submittedName>
</protein>
<proteinExistence type="predicted"/>
<name>A0A3Q0J2Y3_DIACI</name>
<dbReference type="AlphaFoldDB" id="A0A3Q0J2Y3"/>
<keyword evidence="1" id="KW-0472">Membrane</keyword>
<feature type="transmembrane region" description="Helical" evidence="1">
    <location>
        <begin position="70"/>
        <end position="95"/>
    </location>
</feature>
<reference evidence="3" key="1">
    <citation type="submission" date="2025-08" db="UniProtKB">
        <authorList>
            <consortium name="RefSeq"/>
        </authorList>
    </citation>
    <scope>IDENTIFICATION</scope>
</reference>